<name>A0AC61QZB2_9FIRM</name>
<evidence type="ECO:0000313" key="2">
    <source>
        <dbReference type="Proteomes" id="UP000307720"/>
    </source>
</evidence>
<dbReference type="EMBL" id="SRZB01000017">
    <property type="protein sequence ID" value="TGX98477.1"/>
    <property type="molecule type" value="Genomic_DNA"/>
</dbReference>
<evidence type="ECO:0000313" key="1">
    <source>
        <dbReference type="EMBL" id="TGX98477.1"/>
    </source>
</evidence>
<proteinExistence type="predicted"/>
<comment type="caution">
    <text evidence="1">The sequence shown here is derived from an EMBL/GenBank/DDBJ whole genome shotgun (WGS) entry which is preliminary data.</text>
</comment>
<dbReference type="EC" id="2.5.1.15" evidence="1"/>
<accession>A0AC61QZB2</accession>
<gene>
    <name evidence="1" type="primary">folP</name>
    <name evidence="1" type="ORF">E5357_08935</name>
</gene>
<protein>
    <submittedName>
        <fullName evidence="1">Dihydropteroate synthase</fullName>
        <ecNumber evidence="1">2.5.1.15</ecNumber>
    </submittedName>
</protein>
<reference evidence="1" key="1">
    <citation type="submission" date="2019-04" db="EMBL/GenBank/DDBJ databases">
        <title>Microbes associate with the intestines of laboratory mice.</title>
        <authorList>
            <person name="Navarre W."/>
            <person name="Wong E."/>
            <person name="Huang K."/>
            <person name="Tropini C."/>
            <person name="Ng K."/>
            <person name="Yu B."/>
        </authorList>
    </citation>
    <scope>NUCLEOTIDE SEQUENCE</scope>
    <source>
        <strain evidence="1">NM72_1-8</strain>
    </source>
</reference>
<organism evidence="1 2">
    <name type="scientific">Hominisplanchenecus murintestinalis</name>
    <dbReference type="NCBI Taxonomy" id="2941517"/>
    <lineage>
        <taxon>Bacteria</taxon>
        <taxon>Bacillati</taxon>
        <taxon>Bacillota</taxon>
        <taxon>Clostridia</taxon>
        <taxon>Lachnospirales</taxon>
        <taxon>Lachnospiraceae</taxon>
        <taxon>Hominisplanchenecus</taxon>
    </lineage>
</organism>
<keyword evidence="2" id="KW-1185">Reference proteome</keyword>
<keyword evidence="1" id="KW-0808">Transferase</keyword>
<dbReference type="Proteomes" id="UP000307720">
    <property type="component" value="Unassembled WGS sequence"/>
</dbReference>
<sequence>MKIGNREFDLKNRTYIMGILNVTPDSFSDGGRWNDFDAAKRHVEEMIKDGADIIDIGGESTRPGYTLLAEEEEISRVVPYIEMVKKNFDIPISVDTYKGGVAKAALAAGADLVNDIWGLKWDAALAGVIAKSGKPCCLMHNRKEPDYREFMTDMLEDLRETLNIAAAAGIADDKIILDPGVGFGKTYENNLEAINRLEELHKLGYPILLGTSRKSVIGLTLDLPASERVEGTLVTTVFGVLKGAAFVRVHDVKENFRVIKMTEALTGKRGNSSAYGFTITESSPFKVCCSQRAGFSG</sequence>